<dbReference type="GO" id="GO:0003697">
    <property type="term" value="F:single-stranded DNA binding"/>
    <property type="evidence" value="ECO:0007669"/>
    <property type="project" value="TreeGrafter"/>
</dbReference>
<comment type="caution">
    <text evidence="4">The sequence shown here is derived from an EMBL/GenBank/DDBJ whole genome shotgun (WGS) entry which is preliminary data.</text>
</comment>
<organism evidence="4 5">
    <name type="scientific">Phytophthora lilii</name>
    <dbReference type="NCBI Taxonomy" id="2077276"/>
    <lineage>
        <taxon>Eukaryota</taxon>
        <taxon>Sar</taxon>
        <taxon>Stramenopiles</taxon>
        <taxon>Oomycota</taxon>
        <taxon>Peronosporomycetes</taxon>
        <taxon>Peronosporales</taxon>
        <taxon>Peronosporaceae</taxon>
        <taxon>Phytophthora</taxon>
    </lineage>
</organism>
<dbReference type="GO" id="GO:0006312">
    <property type="term" value="P:mitotic recombination"/>
    <property type="evidence" value="ECO:0007669"/>
    <property type="project" value="TreeGrafter"/>
</dbReference>
<dbReference type="Pfam" id="PF08423">
    <property type="entry name" value="Rad51"/>
    <property type="match status" value="2"/>
</dbReference>
<dbReference type="GO" id="GO:0000730">
    <property type="term" value="P:DNA recombinase assembly"/>
    <property type="evidence" value="ECO:0007669"/>
    <property type="project" value="TreeGrafter"/>
</dbReference>
<dbReference type="InterPro" id="IPR027417">
    <property type="entry name" value="P-loop_NTPase"/>
</dbReference>
<dbReference type="GO" id="GO:0005524">
    <property type="term" value="F:ATP binding"/>
    <property type="evidence" value="ECO:0007669"/>
    <property type="project" value="UniProtKB-KW"/>
</dbReference>
<dbReference type="PROSITE" id="PS50163">
    <property type="entry name" value="RECA_3"/>
    <property type="match status" value="1"/>
</dbReference>
<dbReference type="GO" id="GO:0003690">
    <property type="term" value="F:double-stranded DNA binding"/>
    <property type="evidence" value="ECO:0007669"/>
    <property type="project" value="TreeGrafter"/>
</dbReference>
<dbReference type="InterPro" id="IPR013632">
    <property type="entry name" value="Rad51_C"/>
</dbReference>
<protein>
    <submittedName>
        <fullName evidence="4">Unnamed protein product</fullName>
    </submittedName>
</protein>
<dbReference type="PANTHER" id="PTHR22942:SF39">
    <property type="entry name" value="DNA REPAIR PROTEIN RAD51 HOMOLOG 1"/>
    <property type="match status" value="1"/>
</dbReference>
<dbReference type="OrthoDB" id="10251254at2759"/>
<gene>
    <name evidence="4" type="ORF">Plil01_001230900</name>
</gene>
<dbReference type="PANTHER" id="PTHR22942">
    <property type="entry name" value="RECA/RAD51/RADA DNA STRAND-PAIRING FAMILY MEMBER"/>
    <property type="match status" value="1"/>
</dbReference>
<dbReference type="GO" id="GO:0008094">
    <property type="term" value="F:ATP-dependent activity, acting on DNA"/>
    <property type="evidence" value="ECO:0007669"/>
    <property type="project" value="InterPro"/>
</dbReference>
<dbReference type="Proteomes" id="UP001165083">
    <property type="component" value="Unassembled WGS sequence"/>
</dbReference>
<feature type="domain" description="RecA family profile 2" evidence="3">
    <location>
        <begin position="7"/>
        <end position="94"/>
    </location>
</feature>
<dbReference type="EMBL" id="BSXW01000754">
    <property type="protein sequence ID" value="GMF29076.1"/>
    <property type="molecule type" value="Genomic_DNA"/>
</dbReference>
<evidence type="ECO:0000256" key="2">
    <source>
        <dbReference type="ARBA" id="ARBA00022840"/>
    </source>
</evidence>
<evidence type="ECO:0000313" key="5">
    <source>
        <dbReference type="Proteomes" id="UP001165083"/>
    </source>
</evidence>
<accession>A0A9W6UBE2</accession>
<dbReference type="GO" id="GO:0000150">
    <property type="term" value="F:DNA strand exchange activity"/>
    <property type="evidence" value="ECO:0007669"/>
    <property type="project" value="TreeGrafter"/>
</dbReference>
<dbReference type="InterPro" id="IPR020587">
    <property type="entry name" value="RecA_monomer-monomer_interface"/>
</dbReference>
<dbReference type="Gene3D" id="3.40.50.300">
    <property type="entry name" value="P-loop containing nucleotide triphosphate hydrolases"/>
    <property type="match status" value="1"/>
</dbReference>
<dbReference type="GO" id="GO:0070192">
    <property type="term" value="P:chromosome organization involved in meiotic cell cycle"/>
    <property type="evidence" value="ECO:0007669"/>
    <property type="project" value="TreeGrafter"/>
</dbReference>
<dbReference type="GO" id="GO:0042148">
    <property type="term" value="P:DNA strand invasion"/>
    <property type="evidence" value="ECO:0007669"/>
    <property type="project" value="TreeGrafter"/>
</dbReference>
<evidence type="ECO:0000256" key="1">
    <source>
        <dbReference type="ARBA" id="ARBA00022741"/>
    </source>
</evidence>
<dbReference type="GO" id="GO:0000794">
    <property type="term" value="C:condensed nuclear chromosome"/>
    <property type="evidence" value="ECO:0007669"/>
    <property type="project" value="TreeGrafter"/>
</dbReference>
<keyword evidence="1" id="KW-0547">Nucleotide-binding</keyword>
<reference evidence="4" key="1">
    <citation type="submission" date="2023-04" db="EMBL/GenBank/DDBJ databases">
        <title>Phytophthora lilii NBRC 32176.</title>
        <authorList>
            <person name="Ichikawa N."/>
            <person name="Sato H."/>
            <person name="Tonouchi N."/>
        </authorList>
    </citation>
    <scope>NUCLEOTIDE SEQUENCE</scope>
    <source>
        <strain evidence="4">NBRC 32176</strain>
    </source>
</reference>
<dbReference type="AlphaFoldDB" id="A0A9W6UBE2"/>
<proteinExistence type="predicted"/>
<dbReference type="GO" id="GO:0007131">
    <property type="term" value="P:reciprocal meiotic recombination"/>
    <property type="evidence" value="ECO:0007669"/>
    <property type="project" value="TreeGrafter"/>
</dbReference>
<name>A0A9W6UBE2_9STRA</name>
<evidence type="ECO:0000259" key="3">
    <source>
        <dbReference type="PROSITE" id="PS50163"/>
    </source>
</evidence>
<keyword evidence="2" id="KW-0067">ATP-binding</keyword>
<keyword evidence="5" id="KW-1185">Reference proteome</keyword>
<sequence>MTANPDSGMFAKDPLQPIGGNIMAHASCTRYELFKPKIVLVSEGNLLWCIVYLRLRLKKGRGENRVMKVVDSPILPESEAIYSITEQGIQDELN</sequence>
<evidence type="ECO:0000313" key="4">
    <source>
        <dbReference type="EMBL" id="GMF29076.1"/>
    </source>
</evidence>